<dbReference type="KEGG" id="mpro:BJP34_01550"/>
<protein>
    <submittedName>
        <fullName evidence="2">Uncharacterized protein</fullName>
    </submittedName>
</protein>
<accession>A0A1D8TKW8</accession>
<dbReference type="EMBL" id="CP017599">
    <property type="protein sequence ID" value="AOW98300.1"/>
    <property type="molecule type" value="Genomic_DNA"/>
</dbReference>
<reference evidence="3" key="1">
    <citation type="submission" date="2016-10" db="EMBL/GenBank/DDBJ databases">
        <title>Comparative genomics uncovers the prolific and rare metabolic potential of the cyanobacterial genus Moorea.</title>
        <authorList>
            <person name="Leao T."/>
            <person name="Castelao G."/>
            <person name="Korobeynikov A."/>
            <person name="Monroe E.A."/>
            <person name="Podell S."/>
            <person name="Glukhov E."/>
            <person name="Allen E."/>
            <person name="Gerwick W.H."/>
            <person name="Gerwick L."/>
        </authorList>
    </citation>
    <scope>NUCLEOTIDE SEQUENCE [LARGE SCALE GENOMIC DNA]</scope>
    <source>
        <strain evidence="3">PAL-8-15-08-1</strain>
    </source>
</reference>
<organism evidence="2 3">
    <name type="scientific">Moorena producens PAL-8-15-08-1</name>
    <dbReference type="NCBI Taxonomy" id="1458985"/>
    <lineage>
        <taxon>Bacteria</taxon>
        <taxon>Bacillati</taxon>
        <taxon>Cyanobacteriota</taxon>
        <taxon>Cyanophyceae</taxon>
        <taxon>Coleofasciculales</taxon>
        <taxon>Coleofasciculaceae</taxon>
        <taxon>Moorena</taxon>
    </lineage>
</organism>
<dbReference type="Proteomes" id="UP000177870">
    <property type="component" value="Chromosome"/>
</dbReference>
<dbReference type="AlphaFoldDB" id="A0A1D8TKW8"/>
<name>A0A1D8TKW8_9CYAN</name>
<proteinExistence type="predicted"/>
<sequence>MPRPQNTRSTETSIAKPGSPPDNSSVVKDGIPPIPPEFDLQLPILPEPELAYNVSVTGVVDNGRGVYYAILDVPNEPSRSVQVGQFILGGQVLVKRIEMYRGLDPVVILEENGVEVSRRVGENSTSAS</sequence>
<dbReference type="STRING" id="1458985.BJP34_01550"/>
<dbReference type="RefSeq" id="WP_070390811.1">
    <property type="nucleotide sequence ID" value="NZ_CP017599.1"/>
</dbReference>
<feature type="compositionally biased region" description="Polar residues" evidence="1">
    <location>
        <begin position="1"/>
        <end position="13"/>
    </location>
</feature>
<evidence type="ECO:0000256" key="1">
    <source>
        <dbReference type="SAM" id="MobiDB-lite"/>
    </source>
</evidence>
<evidence type="ECO:0000313" key="3">
    <source>
        <dbReference type="Proteomes" id="UP000177870"/>
    </source>
</evidence>
<gene>
    <name evidence="2" type="ORF">BJP34_01550</name>
</gene>
<feature type="region of interest" description="Disordered" evidence="1">
    <location>
        <begin position="1"/>
        <end position="33"/>
    </location>
</feature>
<evidence type="ECO:0000313" key="2">
    <source>
        <dbReference type="EMBL" id="AOW98300.1"/>
    </source>
</evidence>
<dbReference type="OrthoDB" id="529932at2"/>